<name>X1FFW2_9ZZZZ</name>
<organism evidence="1">
    <name type="scientific">marine sediment metagenome</name>
    <dbReference type="NCBI Taxonomy" id="412755"/>
    <lineage>
        <taxon>unclassified sequences</taxon>
        <taxon>metagenomes</taxon>
        <taxon>ecological metagenomes</taxon>
    </lineage>
</organism>
<reference evidence="1" key="1">
    <citation type="journal article" date="2014" name="Front. Microbiol.">
        <title>High frequency of phylogenetically diverse reductive dehalogenase-homologous genes in deep subseafloor sedimentary metagenomes.</title>
        <authorList>
            <person name="Kawai M."/>
            <person name="Futagami T."/>
            <person name="Toyoda A."/>
            <person name="Takaki Y."/>
            <person name="Nishi S."/>
            <person name="Hori S."/>
            <person name="Arai W."/>
            <person name="Tsubouchi T."/>
            <person name="Morono Y."/>
            <person name="Uchiyama I."/>
            <person name="Ito T."/>
            <person name="Fujiyama A."/>
            <person name="Inagaki F."/>
            <person name="Takami H."/>
        </authorList>
    </citation>
    <scope>NUCLEOTIDE SEQUENCE</scope>
    <source>
        <strain evidence="1">Expedition CK06-06</strain>
    </source>
</reference>
<dbReference type="AlphaFoldDB" id="X1FFW2"/>
<gene>
    <name evidence="1" type="ORF">S03H2_23418</name>
</gene>
<sequence>YYWQKNIYSKEVLNLEILAPEETVLAQEID</sequence>
<feature type="non-terminal residue" evidence="1">
    <location>
        <position position="1"/>
    </location>
</feature>
<comment type="caution">
    <text evidence="1">The sequence shown here is derived from an EMBL/GenBank/DDBJ whole genome shotgun (WGS) entry which is preliminary data.</text>
</comment>
<evidence type="ECO:0000313" key="1">
    <source>
        <dbReference type="EMBL" id="GAH31415.1"/>
    </source>
</evidence>
<proteinExistence type="predicted"/>
<accession>X1FFW2</accession>
<protein>
    <submittedName>
        <fullName evidence="1">Uncharacterized protein</fullName>
    </submittedName>
</protein>
<dbReference type="EMBL" id="BARU01012787">
    <property type="protein sequence ID" value="GAH31415.1"/>
    <property type="molecule type" value="Genomic_DNA"/>
</dbReference>